<protein>
    <recommendedName>
        <fullName evidence="3">N-acetyltransferase domain-containing protein</fullName>
    </recommendedName>
</protein>
<evidence type="ECO:0008006" key="3">
    <source>
        <dbReference type="Google" id="ProtNLM"/>
    </source>
</evidence>
<dbReference type="CDD" id="cd04301">
    <property type="entry name" value="NAT_SF"/>
    <property type="match status" value="1"/>
</dbReference>
<name>A0ABY1JPH1_9BACL</name>
<evidence type="ECO:0000313" key="2">
    <source>
        <dbReference type="Proteomes" id="UP000186666"/>
    </source>
</evidence>
<dbReference type="Proteomes" id="UP000186666">
    <property type="component" value="Unassembled WGS sequence"/>
</dbReference>
<keyword evidence="2" id="KW-1185">Reference proteome</keyword>
<dbReference type="RefSeq" id="WP_068581522.1">
    <property type="nucleotide sequence ID" value="NZ_FTNK01000002.1"/>
</dbReference>
<sequence>MIIESRWESERLLIGDLNSQEVDEVQELYKTSSNISLWGREESEVDYIRYCFSEGDLPPNGIKKNYKIQTIKSKTESNDLIGLISIYCGYPKEKIAYISFLCIGNLYKSLGYGQEIINQFMYP</sequence>
<organism evidence="1 2">
    <name type="scientific">Paenibacillus macquariensis</name>
    <dbReference type="NCBI Taxonomy" id="948756"/>
    <lineage>
        <taxon>Bacteria</taxon>
        <taxon>Bacillati</taxon>
        <taxon>Bacillota</taxon>
        <taxon>Bacilli</taxon>
        <taxon>Bacillales</taxon>
        <taxon>Paenibacillaceae</taxon>
        <taxon>Paenibacillus</taxon>
    </lineage>
</organism>
<evidence type="ECO:0000313" key="1">
    <source>
        <dbReference type="EMBL" id="SIQ53595.1"/>
    </source>
</evidence>
<dbReference type="EMBL" id="FTNK01000002">
    <property type="protein sequence ID" value="SIQ53595.1"/>
    <property type="molecule type" value="Genomic_DNA"/>
</dbReference>
<reference evidence="1 2" key="1">
    <citation type="submission" date="2017-01" db="EMBL/GenBank/DDBJ databases">
        <authorList>
            <person name="Varghese N."/>
            <person name="Submissions S."/>
        </authorList>
    </citation>
    <scope>NUCLEOTIDE SEQUENCE [LARGE SCALE GENOMIC DNA]</scope>
    <source>
        <strain evidence="1 2">ATCC 23464</strain>
    </source>
</reference>
<proteinExistence type="predicted"/>
<dbReference type="Gene3D" id="3.40.630.30">
    <property type="match status" value="1"/>
</dbReference>
<comment type="caution">
    <text evidence="1">The sequence shown here is derived from an EMBL/GenBank/DDBJ whole genome shotgun (WGS) entry which is preliminary data.</text>
</comment>
<accession>A0ABY1JPH1</accession>
<gene>
    <name evidence="1" type="ORF">SAMN05421578_102462</name>
</gene>